<dbReference type="AlphaFoldDB" id="F8ND42"/>
<proteinExistence type="predicted"/>
<dbReference type="HOGENOM" id="CLU_2251681_0_0_1"/>
<sequence length="104" mass="11540">MQSTGCWNFLLGGRDQKCCLVALGIILCMYALMSLHCLSGLSVVLDAEMAVDDIEHHDSYEDEAYDKDDDGCWGQSDVLRRRLSGAGHGGWVWRFRVCCGRHGG</sequence>
<feature type="transmembrane region" description="Helical" evidence="1">
    <location>
        <begin position="20"/>
        <end position="45"/>
    </location>
</feature>
<dbReference type="KEGG" id="sla:SERLADRAFT_454407"/>
<organism>
    <name type="scientific">Serpula lacrymans var. lacrymans (strain S7.9)</name>
    <name type="common">Dry rot fungus</name>
    <dbReference type="NCBI Taxonomy" id="578457"/>
    <lineage>
        <taxon>Eukaryota</taxon>
        <taxon>Fungi</taxon>
        <taxon>Dikarya</taxon>
        <taxon>Basidiomycota</taxon>
        <taxon>Agaricomycotina</taxon>
        <taxon>Agaricomycetes</taxon>
        <taxon>Agaricomycetidae</taxon>
        <taxon>Boletales</taxon>
        <taxon>Coniophorineae</taxon>
        <taxon>Serpulaceae</taxon>
        <taxon>Serpula</taxon>
    </lineage>
</organism>
<evidence type="ECO:0000313" key="2">
    <source>
        <dbReference type="EMBL" id="EGO30126.1"/>
    </source>
</evidence>
<accession>F8ND42</accession>
<evidence type="ECO:0000256" key="1">
    <source>
        <dbReference type="SAM" id="Phobius"/>
    </source>
</evidence>
<name>F8ND42_SERL9</name>
<keyword evidence="1" id="KW-0812">Transmembrane</keyword>
<reference evidence="2" key="1">
    <citation type="submission" date="2011-04" db="EMBL/GenBank/DDBJ databases">
        <title>Evolution of plant cell wall degrading machinery underlies the functional diversity of forest fungi.</title>
        <authorList>
            <consortium name="US DOE Joint Genome Institute (JGI-PGF)"/>
            <person name="Eastwood D.C."/>
            <person name="Floudas D."/>
            <person name="Binder M."/>
            <person name="Majcherczyk A."/>
            <person name="Schneider P."/>
            <person name="Aerts A."/>
            <person name="Asiegbu F.O."/>
            <person name="Baker S.E."/>
            <person name="Barry K."/>
            <person name="Bendiksby M."/>
            <person name="Blumentritt M."/>
            <person name="Coutinho P.M."/>
            <person name="Cullen D."/>
            <person name="Cullen D."/>
            <person name="Gathman A."/>
            <person name="Goodell B."/>
            <person name="Henrissat B."/>
            <person name="Ihrmark K."/>
            <person name="Kauserud H."/>
            <person name="Kohler A."/>
            <person name="LaButti K."/>
            <person name="Lapidus A."/>
            <person name="Lavin J.L."/>
            <person name="Lee Y.-H."/>
            <person name="Lindquist E."/>
            <person name="Lilly W."/>
            <person name="Lucas S."/>
            <person name="Morin E."/>
            <person name="Murat C."/>
            <person name="Oguiza J.A."/>
            <person name="Park J."/>
            <person name="Pisabarro A.G."/>
            <person name="Riley R."/>
            <person name="Rosling A."/>
            <person name="Salamov A."/>
            <person name="Schmidt O."/>
            <person name="Schmutz J."/>
            <person name="Skrede I."/>
            <person name="Stenlid J."/>
            <person name="Wiebenga A."/>
            <person name="Xie X."/>
            <person name="Kues U."/>
            <person name="Hibbett D.S."/>
            <person name="Hoffmeister D."/>
            <person name="Hogberg N."/>
            <person name="Martin F."/>
            <person name="Grigoriev I.V."/>
            <person name="Watkinson S.C."/>
        </authorList>
    </citation>
    <scope>NUCLEOTIDE SEQUENCE</scope>
    <source>
        <strain evidence="2">S7.9</strain>
    </source>
</reference>
<keyword evidence="1" id="KW-1133">Transmembrane helix</keyword>
<dbReference type="RefSeq" id="XP_007312010.1">
    <property type="nucleotide sequence ID" value="XM_007311948.1"/>
</dbReference>
<dbReference type="GeneID" id="18817015"/>
<dbReference type="Proteomes" id="UP000008064">
    <property type="component" value="Unassembled WGS sequence"/>
</dbReference>
<dbReference type="EMBL" id="GL945428">
    <property type="protein sequence ID" value="EGO30126.1"/>
    <property type="molecule type" value="Genomic_DNA"/>
</dbReference>
<gene>
    <name evidence="2" type="ORF">SERLADRAFT_454407</name>
</gene>
<keyword evidence="1" id="KW-0472">Membrane</keyword>
<protein>
    <submittedName>
        <fullName evidence="2">Uncharacterized protein</fullName>
    </submittedName>
</protein>